<sequence length="139" mass="15363">MEQLTVPGTLDSLSKISKYVLSAASAAGLDKKATYRLRLAVDEIATNVIIYGYEDAKIQGNLDLQAKIDDSSLTILMEDHAAAFDPTTKFILEEDSINLPIQQRAIGGLGVYLAIQGVDRFMYERSGERNRNIFVVNLH</sequence>
<keyword evidence="1" id="KW-0808">Transferase</keyword>
<keyword evidence="3" id="KW-0547">Nucleotide-binding</keyword>
<dbReference type="PANTHER" id="PTHR35526:SF6">
    <property type="entry name" value="SLR1861 PROTEIN"/>
    <property type="match status" value="1"/>
</dbReference>
<evidence type="ECO:0000259" key="2">
    <source>
        <dbReference type="Pfam" id="PF13581"/>
    </source>
</evidence>
<feature type="domain" description="Histidine kinase/HSP90-like ATPase" evidence="2">
    <location>
        <begin position="7"/>
        <end position="130"/>
    </location>
</feature>
<name>A0ABV4XWF0_9CYAN</name>
<dbReference type="GO" id="GO:0005524">
    <property type="term" value="F:ATP binding"/>
    <property type="evidence" value="ECO:0007669"/>
    <property type="project" value="UniProtKB-KW"/>
</dbReference>
<reference evidence="3 4" key="1">
    <citation type="submission" date="2024-09" db="EMBL/GenBank/DDBJ databases">
        <title>Floridaenema gen nov. (Aerosakkonemataceae, Aerosakkonematales ord. nov., Cyanobacteria) from benthic tropical and subtropical fresh waters, with the description of four new species.</title>
        <authorList>
            <person name="Moretto J.A."/>
            <person name="Berthold D.E."/>
            <person name="Lefler F.W."/>
            <person name="Huang I.-S."/>
            <person name="Laughinghouse H. IV."/>
        </authorList>
    </citation>
    <scope>NUCLEOTIDE SEQUENCE [LARGE SCALE GENOMIC DNA]</scope>
    <source>
        <strain evidence="3 4">BLCC-F50</strain>
    </source>
</reference>
<evidence type="ECO:0000313" key="3">
    <source>
        <dbReference type="EMBL" id="MFB2896033.1"/>
    </source>
</evidence>
<gene>
    <name evidence="3" type="ORF">ACE1CI_24240</name>
</gene>
<dbReference type="InterPro" id="IPR036890">
    <property type="entry name" value="HATPase_C_sf"/>
</dbReference>
<dbReference type="PANTHER" id="PTHR35526">
    <property type="entry name" value="ANTI-SIGMA-F FACTOR RSBW-RELATED"/>
    <property type="match status" value="1"/>
</dbReference>
<keyword evidence="3" id="KW-0067">ATP-binding</keyword>
<dbReference type="InterPro" id="IPR050267">
    <property type="entry name" value="Anti-sigma-factor_SerPK"/>
</dbReference>
<comment type="caution">
    <text evidence="3">The sequence shown here is derived from an EMBL/GenBank/DDBJ whole genome shotgun (WGS) entry which is preliminary data.</text>
</comment>
<evidence type="ECO:0000256" key="1">
    <source>
        <dbReference type="ARBA" id="ARBA00022527"/>
    </source>
</evidence>
<dbReference type="RefSeq" id="WP_413265663.1">
    <property type="nucleotide sequence ID" value="NZ_JBHFNR010000182.1"/>
</dbReference>
<keyword evidence="1" id="KW-0723">Serine/threonine-protein kinase</keyword>
<proteinExistence type="predicted"/>
<protein>
    <submittedName>
        <fullName evidence="3">ATP-binding protein</fullName>
    </submittedName>
</protein>
<dbReference type="Pfam" id="PF13581">
    <property type="entry name" value="HATPase_c_2"/>
    <property type="match status" value="1"/>
</dbReference>
<dbReference type="InterPro" id="IPR003594">
    <property type="entry name" value="HATPase_dom"/>
</dbReference>
<evidence type="ECO:0000313" key="4">
    <source>
        <dbReference type="Proteomes" id="UP001576784"/>
    </source>
</evidence>
<keyword evidence="4" id="KW-1185">Reference proteome</keyword>
<dbReference type="Proteomes" id="UP001576784">
    <property type="component" value="Unassembled WGS sequence"/>
</dbReference>
<keyword evidence="1" id="KW-0418">Kinase</keyword>
<dbReference type="EMBL" id="JBHFNR010000182">
    <property type="protein sequence ID" value="MFB2896033.1"/>
    <property type="molecule type" value="Genomic_DNA"/>
</dbReference>
<dbReference type="CDD" id="cd16936">
    <property type="entry name" value="HATPase_RsbW-like"/>
    <property type="match status" value="1"/>
</dbReference>
<dbReference type="Gene3D" id="3.30.565.10">
    <property type="entry name" value="Histidine kinase-like ATPase, C-terminal domain"/>
    <property type="match status" value="1"/>
</dbReference>
<organism evidence="3 4">
    <name type="scientific">Floridaenema flaviceps BLCC-F50</name>
    <dbReference type="NCBI Taxonomy" id="3153642"/>
    <lineage>
        <taxon>Bacteria</taxon>
        <taxon>Bacillati</taxon>
        <taxon>Cyanobacteriota</taxon>
        <taxon>Cyanophyceae</taxon>
        <taxon>Oscillatoriophycideae</taxon>
        <taxon>Aerosakkonematales</taxon>
        <taxon>Aerosakkonemataceae</taxon>
        <taxon>Floridanema</taxon>
        <taxon>Floridanema flaviceps</taxon>
    </lineage>
</organism>
<accession>A0ABV4XWF0</accession>